<evidence type="ECO:0000313" key="2">
    <source>
        <dbReference type="Proteomes" id="UP000273083"/>
    </source>
</evidence>
<dbReference type="SUPFAM" id="SSF56784">
    <property type="entry name" value="HAD-like"/>
    <property type="match status" value="1"/>
</dbReference>
<dbReference type="RefSeq" id="WP_123609094.1">
    <property type="nucleotide sequence ID" value="NZ_RJVG01000004.1"/>
</dbReference>
<dbReference type="EMBL" id="RJVG01000004">
    <property type="protein sequence ID" value="ROR28594.1"/>
    <property type="molecule type" value="Genomic_DNA"/>
</dbReference>
<comment type="caution">
    <text evidence="1">The sequence shown here is derived from an EMBL/GenBank/DDBJ whole genome shotgun (WGS) entry which is preliminary data.</text>
</comment>
<dbReference type="GO" id="GO:0016787">
    <property type="term" value="F:hydrolase activity"/>
    <property type="evidence" value="ECO:0007669"/>
    <property type="project" value="UniProtKB-KW"/>
</dbReference>
<organism evidence="1 2">
    <name type="scientific">Mobilisporobacter senegalensis</name>
    <dbReference type="NCBI Taxonomy" id="1329262"/>
    <lineage>
        <taxon>Bacteria</taxon>
        <taxon>Bacillati</taxon>
        <taxon>Bacillota</taxon>
        <taxon>Clostridia</taxon>
        <taxon>Lachnospirales</taxon>
        <taxon>Lachnospiraceae</taxon>
        <taxon>Mobilisporobacter</taxon>
    </lineage>
</organism>
<accession>A0A3N1XPJ6</accession>
<dbReference type="Pfam" id="PF00702">
    <property type="entry name" value="Hydrolase"/>
    <property type="match status" value="1"/>
</dbReference>
<dbReference type="PANTHER" id="PTHR47829:SF1">
    <property type="entry name" value="HAD FAMILY PHOSPHATASE"/>
    <property type="match status" value="1"/>
</dbReference>
<dbReference type="NCBIfam" id="TIGR01509">
    <property type="entry name" value="HAD-SF-IA-v3"/>
    <property type="match status" value="1"/>
</dbReference>
<keyword evidence="1" id="KW-0378">Hydrolase</keyword>
<dbReference type="PANTHER" id="PTHR47829">
    <property type="entry name" value="HYDROLASE, PUTATIVE (AFU_ORTHOLOGUE AFUA_1G12880)-RELATED"/>
    <property type="match status" value="1"/>
</dbReference>
<dbReference type="InterPro" id="IPR052898">
    <property type="entry name" value="ACAD10-like"/>
</dbReference>
<dbReference type="Gene3D" id="3.40.50.1000">
    <property type="entry name" value="HAD superfamily/HAD-like"/>
    <property type="match status" value="1"/>
</dbReference>
<evidence type="ECO:0000313" key="1">
    <source>
        <dbReference type="EMBL" id="ROR28594.1"/>
    </source>
</evidence>
<dbReference type="Gene3D" id="1.10.150.240">
    <property type="entry name" value="Putative phosphatase, domain 2"/>
    <property type="match status" value="1"/>
</dbReference>
<name>A0A3N1XPJ6_9FIRM</name>
<dbReference type="SFLD" id="SFLDG01129">
    <property type="entry name" value="C1.5:_HAD__Beta-PGM__Phosphata"/>
    <property type="match status" value="1"/>
</dbReference>
<dbReference type="InterPro" id="IPR036412">
    <property type="entry name" value="HAD-like_sf"/>
</dbReference>
<keyword evidence="2" id="KW-1185">Reference proteome</keyword>
<proteinExistence type="predicted"/>
<dbReference type="InterPro" id="IPR006439">
    <property type="entry name" value="HAD-SF_hydro_IA"/>
</dbReference>
<dbReference type="PRINTS" id="PR00413">
    <property type="entry name" value="HADHALOGNASE"/>
</dbReference>
<sequence length="225" mass="26158">MDNKKVIFFDLFHTLIHPDYSSEKNENDILEMTPDEWESYAESKELYSKRATCYMSPEEIINDIVNIIPKEINEFQKEEILKLRLSRMKNALTNVDPKILETLKALKQMGIKLCLISNADTIDVMYWNDSILSTYFDNVIFSYEIGYLKPEPQIYKVALDVMCTTPNQSFFIGDGGSDELKGAKGLGISTIFTEYLQKKDDIHYRKIILYADYHISDFTEVLEII</sequence>
<dbReference type="SFLD" id="SFLDS00003">
    <property type="entry name" value="Haloacid_Dehalogenase"/>
    <property type="match status" value="1"/>
</dbReference>
<protein>
    <submittedName>
        <fullName evidence="1">Putative hydrolase of the HAD superfamily</fullName>
    </submittedName>
</protein>
<dbReference type="AlphaFoldDB" id="A0A3N1XPJ6"/>
<dbReference type="InterPro" id="IPR023214">
    <property type="entry name" value="HAD_sf"/>
</dbReference>
<gene>
    <name evidence="1" type="ORF">EDD66_104181</name>
</gene>
<dbReference type="InterPro" id="IPR023198">
    <property type="entry name" value="PGP-like_dom2"/>
</dbReference>
<reference evidence="1 2" key="1">
    <citation type="submission" date="2018-11" db="EMBL/GenBank/DDBJ databases">
        <title>Genomic Encyclopedia of Type Strains, Phase IV (KMG-IV): sequencing the most valuable type-strain genomes for metagenomic binning, comparative biology and taxonomic classification.</title>
        <authorList>
            <person name="Goeker M."/>
        </authorList>
    </citation>
    <scope>NUCLEOTIDE SEQUENCE [LARGE SCALE GENOMIC DNA]</scope>
    <source>
        <strain evidence="1 2">DSM 26537</strain>
    </source>
</reference>
<dbReference type="OrthoDB" id="264363at2"/>
<dbReference type="Proteomes" id="UP000273083">
    <property type="component" value="Unassembled WGS sequence"/>
</dbReference>